<proteinExistence type="predicted"/>
<dbReference type="EMBL" id="CP017019">
    <property type="protein sequence ID" value="AOQ23412.1"/>
    <property type="molecule type" value="Genomic_DNA"/>
</dbReference>
<dbReference type="RefSeq" id="WP_069588797.1">
    <property type="nucleotide sequence ID" value="NZ_CP017019.1"/>
</dbReference>
<sequence length="246" mass="27805">MAKVIAIIQARMGSERLPGKVLRDLVGKPMLAHMLERVKFARTINAIIVATSRLEQDDAVADLAQNCGVMVYRGDEEDVLSRYVEAATQVKAEVVVRLTGDCPLIDPGTIDKVVLEFLKGGCDYVATHIEGSYPRGLDVEVFSYRTLLQVNELAPAGKNPAREHVTWLIGRRPDLFRRRLVEAEAGLNRPHYRLCVDTIDDFRLIEKIYKEFYRPGEIVNIEAVLRFLDEHPEIARLNAHVKQKVC</sequence>
<dbReference type="InterPro" id="IPR003329">
    <property type="entry name" value="Cytidylyl_trans"/>
</dbReference>
<dbReference type="Proteomes" id="UP000094598">
    <property type="component" value="Chromosome"/>
</dbReference>
<dbReference type="EMBL" id="VCDX01000003">
    <property type="protein sequence ID" value="TYL13597.1"/>
    <property type="molecule type" value="Genomic_DNA"/>
</dbReference>
<evidence type="ECO:0000313" key="3">
    <source>
        <dbReference type="Proteomes" id="UP000094598"/>
    </source>
</evidence>
<dbReference type="PANTHER" id="PTHR42866:SF1">
    <property type="entry name" value="SPORE COAT POLYSACCHARIDE BIOSYNTHESIS PROTEIN SPSF"/>
    <property type="match status" value="1"/>
</dbReference>
<dbReference type="SUPFAM" id="SSF53448">
    <property type="entry name" value="Nucleotide-diphospho-sugar transferases"/>
    <property type="match status" value="1"/>
</dbReference>
<dbReference type="CDD" id="cd02518">
    <property type="entry name" value="GT2_SpsF"/>
    <property type="match status" value="1"/>
</dbReference>
<dbReference type="Pfam" id="PF02348">
    <property type="entry name" value="CTP_transf_3"/>
    <property type="match status" value="1"/>
</dbReference>
<keyword evidence="1" id="KW-0808">Transferase</keyword>
<dbReference type="PANTHER" id="PTHR42866">
    <property type="entry name" value="3-DEOXY-MANNO-OCTULOSONATE CYTIDYLYLTRANSFERASE"/>
    <property type="match status" value="1"/>
</dbReference>
<dbReference type="EC" id="2.7.7.38" evidence="1"/>
<keyword evidence="1" id="KW-0548">Nucleotidyltransferase</keyword>
<evidence type="ECO:0000313" key="4">
    <source>
        <dbReference type="Proteomes" id="UP000322283"/>
    </source>
</evidence>
<reference evidence="1 3" key="1">
    <citation type="submission" date="2016-08" db="EMBL/GenBank/DDBJ databases">
        <title>Moorella thermoacetica DSM 103132.</title>
        <authorList>
            <person name="Jendresen C.B."/>
            <person name="Redl S.M."/>
            <person name="Jensen T.O."/>
            <person name="Nielsen A.T."/>
        </authorList>
    </citation>
    <scope>NUCLEOTIDE SEQUENCE [LARGE SCALE GENOMIC DNA]</scope>
    <source>
        <strain evidence="1 3">DSM 103132</strain>
    </source>
</reference>
<dbReference type="Gene3D" id="3.90.550.10">
    <property type="entry name" value="Spore Coat Polysaccharide Biosynthesis Protein SpsA, Chain A"/>
    <property type="match status" value="1"/>
</dbReference>
<dbReference type="GO" id="GO:0005829">
    <property type="term" value="C:cytosol"/>
    <property type="evidence" value="ECO:0007669"/>
    <property type="project" value="TreeGrafter"/>
</dbReference>
<accession>A0AAC9HGA7</accession>
<protein>
    <submittedName>
        <fullName evidence="1">3-deoxy-manno-octulosonate cytidylyltransferase</fullName>
        <ecNumber evidence="1">2.7.7.38</ecNumber>
    </submittedName>
</protein>
<gene>
    <name evidence="1" type="primary">kpsU</name>
    <name evidence="2" type="synonym">kdsB</name>
    <name evidence="1" type="ORF">Maut_00956</name>
    <name evidence="2" type="ORF">MTAT_09930</name>
</gene>
<dbReference type="GO" id="GO:0008690">
    <property type="term" value="F:3-deoxy-manno-octulosonate cytidylyltransferase activity"/>
    <property type="evidence" value="ECO:0007669"/>
    <property type="project" value="UniProtKB-EC"/>
</dbReference>
<dbReference type="Proteomes" id="UP000322283">
    <property type="component" value="Unassembled WGS sequence"/>
</dbReference>
<evidence type="ECO:0000313" key="2">
    <source>
        <dbReference type="EMBL" id="TYL13597.1"/>
    </source>
</evidence>
<dbReference type="InterPro" id="IPR029044">
    <property type="entry name" value="Nucleotide-diphossugar_trans"/>
</dbReference>
<keyword evidence="4" id="KW-1185">Reference proteome</keyword>
<dbReference type="AlphaFoldDB" id="A0AAC9HGA7"/>
<organism evidence="1 3">
    <name type="scientific">Neomoorella thermoacetica</name>
    <name type="common">Clostridium thermoaceticum</name>
    <dbReference type="NCBI Taxonomy" id="1525"/>
    <lineage>
        <taxon>Bacteria</taxon>
        <taxon>Bacillati</taxon>
        <taxon>Bacillota</taxon>
        <taxon>Clostridia</taxon>
        <taxon>Neomoorellales</taxon>
        <taxon>Neomoorellaceae</taxon>
        <taxon>Neomoorella</taxon>
    </lineage>
</organism>
<evidence type="ECO:0000313" key="1">
    <source>
        <dbReference type="EMBL" id="AOQ23412.1"/>
    </source>
</evidence>
<reference evidence="2 4" key="2">
    <citation type="submission" date="2019-05" db="EMBL/GenBank/DDBJ databases">
        <title>Genome sequence of Moorella thermoacetica ATCC 33924.</title>
        <authorList>
            <person name="Poehlein A."/>
            <person name="Bengelsdorf F.R."/>
            <person name="Duerre P."/>
            <person name="Daniel R."/>
        </authorList>
    </citation>
    <scope>NUCLEOTIDE SEQUENCE [LARGE SCALE GENOMIC DNA]</scope>
    <source>
        <strain evidence="2 4">ATCC 33924</strain>
    </source>
</reference>
<name>A0AAC9HGA7_NEOTH</name>